<accession>A0ABR4BYH4</accession>
<dbReference type="EMBL" id="JAZHXI010000017">
    <property type="protein sequence ID" value="KAL2062472.1"/>
    <property type="molecule type" value="Genomic_DNA"/>
</dbReference>
<feature type="compositionally biased region" description="Acidic residues" evidence="2">
    <location>
        <begin position="371"/>
        <end position="380"/>
    </location>
</feature>
<evidence type="ECO:0000256" key="2">
    <source>
        <dbReference type="SAM" id="MobiDB-lite"/>
    </source>
</evidence>
<dbReference type="Proteomes" id="UP001595075">
    <property type="component" value="Unassembled WGS sequence"/>
</dbReference>
<protein>
    <submittedName>
        <fullName evidence="3">Uncharacterized protein</fullName>
    </submittedName>
</protein>
<keyword evidence="1" id="KW-0175">Coiled coil</keyword>
<comment type="caution">
    <text evidence="3">The sequence shown here is derived from an EMBL/GenBank/DDBJ whole genome shotgun (WGS) entry which is preliminary data.</text>
</comment>
<evidence type="ECO:0000313" key="3">
    <source>
        <dbReference type="EMBL" id="KAL2062472.1"/>
    </source>
</evidence>
<feature type="coiled-coil region" evidence="1">
    <location>
        <begin position="213"/>
        <end position="247"/>
    </location>
</feature>
<name>A0ABR4BYH4_9HELO</name>
<keyword evidence="4" id="KW-1185">Reference proteome</keyword>
<organism evidence="3 4">
    <name type="scientific">Oculimacula yallundae</name>
    <dbReference type="NCBI Taxonomy" id="86028"/>
    <lineage>
        <taxon>Eukaryota</taxon>
        <taxon>Fungi</taxon>
        <taxon>Dikarya</taxon>
        <taxon>Ascomycota</taxon>
        <taxon>Pezizomycotina</taxon>
        <taxon>Leotiomycetes</taxon>
        <taxon>Helotiales</taxon>
        <taxon>Ploettnerulaceae</taxon>
        <taxon>Oculimacula</taxon>
    </lineage>
</organism>
<reference evidence="3 4" key="1">
    <citation type="journal article" date="2024" name="Commun. Biol.">
        <title>Comparative genomic analysis of thermophilic fungi reveals convergent evolutionary adaptations and gene losses.</title>
        <authorList>
            <person name="Steindorff A.S."/>
            <person name="Aguilar-Pontes M.V."/>
            <person name="Robinson A.J."/>
            <person name="Andreopoulos B."/>
            <person name="LaButti K."/>
            <person name="Kuo A."/>
            <person name="Mondo S."/>
            <person name="Riley R."/>
            <person name="Otillar R."/>
            <person name="Haridas S."/>
            <person name="Lipzen A."/>
            <person name="Grimwood J."/>
            <person name="Schmutz J."/>
            <person name="Clum A."/>
            <person name="Reid I.D."/>
            <person name="Moisan M.C."/>
            <person name="Butler G."/>
            <person name="Nguyen T.T.M."/>
            <person name="Dewar K."/>
            <person name="Conant G."/>
            <person name="Drula E."/>
            <person name="Henrissat B."/>
            <person name="Hansel C."/>
            <person name="Singer S."/>
            <person name="Hutchinson M.I."/>
            <person name="de Vries R.P."/>
            <person name="Natvig D.O."/>
            <person name="Powell A.J."/>
            <person name="Tsang A."/>
            <person name="Grigoriev I.V."/>
        </authorList>
    </citation>
    <scope>NUCLEOTIDE SEQUENCE [LARGE SCALE GENOMIC DNA]</scope>
    <source>
        <strain evidence="3 4">CBS 494.80</strain>
    </source>
</reference>
<evidence type="ECO:0000256" key="1">
    <source>
        <dbReference type="SAM" id="Coils"/>
    </source>
</evidence>
<gene>
    <name evidence="3" type="ORF">VTL71DRAFT_6738</name>
</gene>
<proteinExistence type="predicted"/>
<evidence type="ECO:0000313" key="4">
    <source>
        <dbReference type="Proteomes" id="UP001595075"/>
    </source>
</evidence>
<feature type="compositionally biased region" description="Basic and acidic residues" evidence="2">
    <location>
        <begin position="332"/>
        <end position="343"/>
    </location>
</feature>
<feature type="region of interest" description="Disordered" evidence="2">
    <location>
        <begin position="326"/>
        <end position="392"/>
    </location>
</feature>
<sequence>MASECELDDNSDPPEDLISVRSDAGVFSFDGYQLKLQEHPYAKDVAQYIPLLEPSQTKKDTIAARHLRHNENKPRSWWQSQCIFRGLSSDGDIEVLQNRLRGHEEDPISDEILGLLGRAREQSKANTKEKERNWLYRMSDDEKAIENPRRFLKEAFFSGSRSKKTVLLTTPIVASIQDTAEQLGLGCEYTDAPSDGDAVVRMAKYWVVIGQDRSAVTEEIRMIERETQRLKREREDGRQELRRKNKMIRATQMESEEVKANSKDWDVLGLWNISCPQIEDDWGMEDLTMKIYSERTEKGCQMFAEFDFGVLTGVLRFERQKSDPIMPLKQPVRSEDDDRKENEGYNDAITRQEEEEDNGTGDKSSDRYDEPGSDDDENNEQDDRRSHTPEEFYFRFIPRPSPKYPTWNFRYRGESTDEGVIEEQSDCELYSITFCGSTGWCLSGEIGGTALGKCSFTGVKVGVAGNECFDIRRAWRNWQD</sequence>
<feature type="compositionally biased region" description="Basic and acidic residues" evidence="2">
    <location>
        <begin position="381"/>
        <end position="392"/>
    </location>
</feature>